<protein>
    <recommendedName>
        <fullName evidence="4">Large ribosomal subunit protein uL2</fullName>
    </recommendedName>
</protein>
<gene>
    <name evidence="4 8" type="primary">rplB</name>
    <name evidence="8" type="ORF">GCM10023203_13100</name>
</gene>
<keyword evidence="4" id="KW-0699">rRNA-binding</keyword>
<dbReference type="SMART" id="SM01382">
    <property type="entry name" value="Ribosomal_L2_C"/>
    <property type="match status" value="1"/>
</dbReference>
<dbReference type="InterPro" id="IPR002171">
    <property type="entry name" value="Ribosomal_uL2"/>
</dbReference>
<dbReference type="SMART" id="SM01383">
    <property type="entry name" value="Ribosomal_L2"/>
    <property type="match status" value="1"/>
</dbReference>
<keyword evidence="2 4" id="KW-0689">Ribosomal protein</keyword>
<keyword evidence="4" id="KW-0694">RNA-binding</keyword>
<feature type="compositionally biased region" description="Basic residues" evidence="5">
    <location>
        <begin position="268"/>
        <end position="280"/>
    </location>
</feature>
<dbReference type="PANTHER" id="PTHR13691:SF5">
    <property type="entry name" value="LARGE RIBOSOMAL SUBUNIT PROTEIN UL2M"/>
    <property type="match status" value="1"/>
</dbReference>
<evidence type="ECO:0000256" key="2">
    <source>
        <dbReference type="ARBA" id="ARBA00022980"/>
    </source>
</evidence>
<evidence type="ECO:0000313" key="9">
    <source>
        <dbReference type="Proteomes" id="UP001500457"/>
    </source>
</evidence>
<keyword evidence="3 4" id="KW-0687">Ribonucleoprotein</keyword>
<dbReference type="InterPro" id="IPR012340">
    <property type="entry name" value="NA-bd_OB-fold"/>
</dbReference>
<dbReference type="InterPro" id="IPR014722">
    <property type="entry name" value="Rib_uL2_dom2"/>
</dbReference>
<feature type="compositionally biased region" description="Basic and acidic residues" evidence="5">
    <location>
        <begin position="255"/>
        <end position="267"/>
    </location>
</feature>
<dbReference type="Pfam" id="PF00181">
    <property type="entry name" value="Ribosomal_L2_N"/>
    <property type="match status" value="1"/>
</dbReference>
<comment type="subunit">
    <text evidence="4">Part of the 50S ribosomal subunit. Forms a bridge to the 30S subunit in the 70S ribosome.</text>
</comment>
<name>A0ABP9E0Y5_9PSEU</name>
<keyword evidence="9" id="KW-1185">Reference proteome</keyword>
<dbReference type="InterPro" id="IPR008991">
    <property type="entry name" value="Translation_prot_SH3-like_sf"/>
</dbReference>
<dbReference type="InterPro" id="IPR022669">
    <property type="entry name" value="Ribosomal_uL2_C"/>
</dbReference>
<dbReference type="InterPro" id="IPR022666">
    <property type="entry name" value="Ribosomal_uL2_RNA-bd_dom"/>
</dbReference>
<evidence type="ECO:0000256" key="1">
    <source>
        <dbReference type="ARBA" id="ARBA00005636"/>
    </source>
</evidence>
<comment type="similarity">
    <text evidence="1 4">Belongs to the universal ribosomal protein uL2 family.</text>
</comment>
<accession>A0ABP9E0Y5</accession>
<dbReference type="SUPFAM" id="SSF50104">
    <property type="entry name" value="Translation proteins SH3-like domain"/>
    <property type="match status" value="1"/>
</dbReference>
<dbReference type="InterPro" id="IPR005880">
    <property type="entry name" value="Ribosomal_uL2_bac/org-type"/>
</dbReference>
<dbReference type="RefSeq" id="WP_274229895.1">
    <property type="nucleotide sequence ID" value="NZ_BAABHQ010000002.1"/>
</dbReference>
<dbReference type="Gene3D" id="2.40.50.140">
    <property type="entry name" value="Nucleic acid-binding proteins"/>
    <property type="match status" value="1"/>
</dbReference>
<feature type="domain" description="Large ribosomal subunit protein uL2 C-terminal" evidence="6">
    <location>
        <begin position="125"/>
        <end position="253"/>
    </location>
</feature>
<dbReference type="HAMAP" id="MF_01320_B">
    <property type="entry name" value="Ribosomal_uL2_B"/>
    <property type="match status" value="1"/>
</dbReference>
<dbReference type="Pfam" id="PF03947">
    <property type="entry name" value="Ribosomal_L2_C"/>
    <property type="match status" value="1"/>
</dbReference>
<feature type="region of interest" description="Disordered" evidence="5">
    <location>
        <begin position="224"/>
        <end position="280"/>
    </location>
</feature>
<dbReference type="InterPro" id="IPR022671">
    <property type="entry name" value="Ribosomal_uL2_CS"/>
</dbReference>
<dbReference type="PANTHER" id="PTHR13691">
    <property type="entry name" value="RIBOSOMAL PROTEIN L2"/>
    <property type="match status" value="1"/>
</dbReference>
<dbReference type="InterPro" id="IPR014726">
    <property type="entry name" value="Ribosomal_uL2_dom3"/>
</dbReference>
<evidence type="ECO:0000259" key="7">
    <source>
        <dbReference type="SMART" id="SM01383"/>
    </source>
</evidence>
<dbReference type="Gene3D" id="4.10.950.10">
    <property type="entry name" value="Ribosomal protein L2, domain 3"/>
    <property type="match status" value="1"/>
</dbReference>
<evidence type="ECO:0000259" key="6">
    <source>
        <dbReference type="SMART" id="SM01382"/>
    </source>
</evidence>
<evidence type="ECO:0000256" key="4">
    <source>
        <dbReference type="HAMAP-Rule" id="MF_01320"/>
    </source>
</evidence>
<feature type="region of interest" description="Disordered" evidence="5">
    <location>
        <begin position="37"/>
        <end position="58"/>
    </location>
</feature>
<dbReference type="Proteomes" id="UP001500457">
    <property type="component" value="Unassembled WGS sequence"/>
</dbReference>
<dbReference type="NCBIfam" id="TIGR01171">
    <property type="entry name" value="rplB_bact"/>
    <property type="match status" value="1"/>
</dbReference>
<sequence>MGIRRYKPTTAGRRGASVSDFAEITRDHPEKSLIRPLHNKGGRNVTGRITTRHQGGGHKRAYRVIDFRRHDKDGVPAKVAHIEYDPNRSARIALLHYLDGEKRYIIAPERLGQGDTVEAGPKADIKPGNNLPMRNIPTGTVIHAIELRPGGGAKIARSAGARVQLVAKDGPYAQLRMPSGEIRNVDVRCRATIGEVGNAEHSNINWGKAGRNRWRGKRPQVRGVAMNPVDHPHGGGEGKTSGGRHPVNPAGTPEGRTRTRKASDRMIVRRRKTGKNRKKR</sequence>
<feature type="domain" description="Large ribosomal subunit protein uL2 RNA-binding" evidence="7">
    <location>
        <begin position="42"/>
        <end position="119"/>
    </location>
</feature>
<dbReference type="PROSITE" id="PS00467">
    <property type="entry name" value="RIBOSOMAL_L2"/>
    <property type="match status" value="1"/>
</dbReference>
<evidence type="ECO:0000256" key="5">
    <source>
        <dbReference type="SAM" id="MobiDB-lite"/>
    </source>
</evidence>
<dbReference type="SUPFAM" id="SSF50249">
    <property type="entry name" value="Nucleic acid-binding proteins"/>
    <property type="match status" value="1"/>
</dbReference>
<dbReference type="GO" id="GO:0005840">
    <property type="term" value="C:ribosome"/>
    <property type="evidence" value="ECO:0007669"/>
    <property type="project" value="UniProtKB-KW"/>
</dbReference>
<evidence type="ECO:0000313" key="8">
    <source>
        <dbReference type="EMBL" id="GAA4866214.1"/>
    </source>
</evidence>
<dbReference type="Gene3D" id="2.30.30.30">
    <property type="match status" value="1"/>
</dbReference>
<proteinExistence type="inferred from homology"/>
<comment type="caution">
    <text evidence="8">The sequence shown here is derived from an EMBL/GenBank/DDBJ whole genome shotgun (WGS) entry which is preliminary data.</text>
</comment>
<evidence type="ECO:0000256" key="3">
    <source>
        <dbReference type="ARBA" id="ARBA00023274"/>
    </source>
</evidence>
<dbReference type="PIRSF" id="PIRSF002158">
    <property type="entry name" value="Ribosomal_L2"/>
    <property type="match status" value="1"/>
</dbReference>
<comment type="function">
    <text evidence="4">One of the primary rRNA binding proteins. Required for association of the 30S and 50S subunits to form the 70S ribosome, for tRNA binding and peptide bond formation. It has been suggested to have peptidyltransferase activity; this is somewhat controversial. Makes several contacts with the 16S rRNA in the 70S ribosome.</text>
</comment>
<dbReference type="EMBL" id="BAABHQ010000002">
    <property type="protein sequence ID" value="GAA4866214.1"/>
    <property type="molecule type" value="Genomic_DNA"/>
</dbReference>
<reference evidence="9" key="1">
    <citation type="journal article" date="2019" name="Int. J. Syst. Evol. Microbiol.">
        <title>The Global Catalogue of Microorganisms (GCM) 10K type strain sequencing project: providing services to taxonomists for standard genome sequencing and annotation.</title>
        <authorList>
            <consortium name="The Broad Institute Genomics Platform"/>
            <consortium name="The Broad Institute Genome Sequencing Center for Infectious Disease"/>
            <person name="Wu L."/>
            <person name="Ma J."/>
        </authorList>
    </citation>
    <scope>NUCLEOTIDE SEQUENCE [LARGE SCALE GENOMIC DNA]</scope>
    <source>
        <strain evidence="9">JCM 17983</strain>
    </source>
</reference>
<organism evidence="8 9">
    <name type="scientific">Actinomycetospora straminea</name>
    <dbReference type="NCBI Taxonomy" id="663607"/>
    <lineage>
        <taxon>Bacteria</taxon>
        <taxon>Bacillati</taxon>
        <taxon>Actinomycetota</taxon>
        <taxon>Actinomycetes</taxon>
        <taxon>Pseudonocardiales</taxon>
        <taxon>Pseudonocardiaceae</taxon>
        <taxon>Actinomycetospora</taxon>
    </lineage>
</organism>